<dbReference type="Proteomes" id="UP001597475">
    <property type="component" value="Unassembled WGS sequence"/>
</dbReference>
<comment type="caution">
    <text evidence="2">The sequence shown here is derived from an EMBL/GenBank/DDBJ whole genome shotgun (WGS) entry which is preliminary data.</text>
</comment>
<proteinExistence type="predicted"/>
<keyword evidence="1" id="KW-0732">Signal</keyword>
<evidence type="ECO:0000256" key="1">
    <source>
        <dbReference type="SAM" id="SignalP"/>
    </source>
</evidence>
<feature type="chain" id="PRO_5045419533" evidence="1">
    <location>
        <begin position="23"/>
        <end position="250"/>
    </location>
</feature>
<organism evidence="2 3">
    <name type="scientific">Deinococcus taklimakanensis</name>
    <dbReference type="NCBI Taxonomy" id="536443"/>
    <lineage>
        <taxon>Bacteria</taxon>
        <taxon>Thermotogati</taxon>
        <taxon>Deinococcota</taxon>
        <taxon>Deinococci</taxon>
        <taxon>Deinococcales</taxon>
        <taxon>Deinococcaceae</taxon>
        <taxon>Deinococcus</taxon>
    </lineage>
</organism>
<name>A0ABW5P3N8_9DEIO</name>
<protein>
    <submittedName>
        <fullName evidence="2">Uncharacterized protein</fullName>
    </submittedName>
</protein>
<gene>
    <name evidence="2" type="ORF">ACFSR9_10085</name>
</gene>
<keyword evidence="3" id="KW-1185">Reference proteome</keyword>
<evidence type="ECO:0000313" key="3">
    <source>
        <dbReference type="Proteomes" id="UP001597475"/>
    </source>
</evidence>
<dbReference type="EMBL" id="JBHUMK010000043">
    <property type="protein sequence ID" value="MFD2609780.1"/>
    <property type="molecule type" value="Genomic_DNA"/>
</dbReference>
<feature type="signal peptide" evidence="1">
    <location>
        <begin position="1"/>
        <end position="22"/>
    </location>
</feature>
<dbReference type="RefSeq" id="WP_386845415.1">
    <property type="nucleotide sequence ID" value="NZ_JBHUMK010000043.1"/>
</dbReference>
<reference evidence="3" key="1">
    <citation type="journal article" date="2019" name="Int. J. Syst. Evol. Microbiol.">
        <title>The Global Catalogue of Microorganisms (GCM) 10K type strain sequencing project: providing services to taxonomists for standard genome sequencing and annotation.</title>
        <authorList>
            <consortium name="The Broad Institute Genomics Platform"/>
            <consortium name="The Broad Institute Genome Sequencing Center for Infectious Disease"/>
            <person name="Wu L."/>
            <person name="Ma J."/>
        </authorList>
    </citation>
    <scope>NUCLEOTIDE SEQUENCE [LARGE SCALE GENOMIC DNA]</scope>
    <source>
        <strain evidence="3">KCTC 33842</strain>
    </source>
</reference>
<evidence type="ECO:0000313" key="2">
    <source>
        <dbReference type="EMBL" id="MFD2609780.1"/>
    </source>
</evidence>
<sequence>MNRNKPAAGLALAALLAGTADAANRMAFDGSLPVPSIFAHDEVPQADARPLAGQLKVFGAKVCGTPRIVARAPGHFASAAPETLYLIVNCGAYSVAAGPHRESAGDLVLVRSGRVVAYKKGFGDALSILPDLNGDHLQEFVSGAWFGPHMGEDGLYGHLWQFRRGKLNMVMGLGPVYRETGVGLPDSEPASVTVRTLWHDPARPNTLQAIDYRSPVCSACKTPEAPYDPSRARQVVKVAVDLRYPPHQLP</sequence>
<accession>A0ABW5P3N8</accession>